<dbReference type="CDD" id="cd17393">
    <property type="entry name" value="MFS_MosC_like"/>
    <property type="match status" value="1"/>
</dbReference>
<reference evidence="7 8" key="1">
    <citation type="submission" date="2020-06" db="EMBL/GenBank/DDBJ databases">
        <title>Actinokineospora xiongansis sp. nov., isolated from soil of Baiyangdian.</title>
        <authorList>
            <person name="Zhang X."/>
        </authorList>
    </citation>
    <scope>NUCLEOTIDE SEQUENCE [LARGE SCALE GENOMIC DNA]</scope>
    <source>
        <strain evidence="7 8">HBU206404</strain>
    </source>
</reference>
<organism evidence="7 8">
    <name type="scientific">Actinokineospora xionganensis</name>
    <dbReference type="NCBI Taxonomy" id="2684470"/>
    <lineage>
        <taxon>Bacteria</taxon>
        <taxon>Bacillati</taxon>
        <taxon>Actinomycetota</taxon>
        <taxon>Actinomycetes</taxon>
        <taxon>Pseudonocardiales</taxon>
        <taxon>Pseudonocardiaceae</taxon>
        <taxon>Actinokineospora</taxon>
    </lineage>
</organism>
<keyword evidence="4 5" id="KW-0472">Membrane</keyword>
<keyword evidence="2 5" id="KW-0812">Transmembrane</keyword>
<evidence type="ECO:0000256" key="5">
    <source>
        <dbReference type="SAM" id="Phobius"/>
    </source>
</evidence>
<dbReference type="RefSeq" id="WP_187222817.1">
    <property type="nucleotide sequence ID" value="NZ_JABVED010000012.1"/>
</dbReference>
<dbReference type="InterPro" id="IPR020846">
    <property type="entry name" value="MFS_dom"/>
</dbReference>
<dbReference type="InterPro" id="IPR051788">
    <property type="entry name" value="MFS_Transporter"/>
</dbReference>
<feature type="transmembrane region" description="Helical" evidence="5">
    <location>
        <begin position="363"/>
        <end position="385"/>
    </location>
</feature>
<gene>
    <name evidence="7" type="ORF">GPZ80_21725</name>
</gene>
<proteinExistence type="predicted"/>
<feature type="transmembrane region" description="Helical" evidence="5">
    <location>
        <begin position="164"/>
        <end position="183"/>
    </location>
</feature>
<dbReference type="Proteomes" id="UP000734823">
    <property type="component" value="Unassembled WGS sequence"/>
</dbReference>
<dbReference type="PANTHER" id="PTHR23514:SF13">
    <property type="entry name" value="INNER MEMBRANE PROTEIN YBJJ"/>
    <property type="match status" value="1"/>
</dbReference>
<dbReference type="InterPro" id="IPR011701">
    <property type="entry name" value="MFS"/>
</dbReference>
<feature type="transmembrane region" description="Helical" evidence="5">
    <location>
        <begin position="134"/>
        <end position="158"/>
    </location>
</feature>
<evidence type="ECO:0000313" key="8">
    <source>
        <dbReference type="Proteomes" id="UP000734823"/>
    </source>
</evidence>
<sequence>MLVGDRADINAVLVVFALNGVIFGSWASRVPALATQVGAAEGTLGLALVGASVGMIFAASLTGRLAARHGARVLVASSGVAACVVVPLLGLSPNIAVLGLTLALLGASVGTLDVAMNIAAVTVVRRTDRPLMPIFHAAFSFGGLFGAAGAALAAFAAWPPLPHLAVVAVIVTLSLLAVMRAVPVEVIPEDAPAAAARTPIRRPVLWLLAAIALCSAVAEGASADWSALFAVEYRGMHEASAAFVYGTFSVAMALTRLLGESAERRFGPERLLIGGALVAGGGLLLATTVHTTFAVFAGFALAGVGLAYAFPIALSLAGDAGRRADGTGGEREIGFVTTIAYSGFLAGPPLIGGIAHLTDLSVALSLAGVVAALIAPAALAAAAAGRRERRLVPVRATGPGSH</sequence>
<evidence type="ECO:0000313" key="7">
    <source>
        <dbReference type="EMBL" id="MBC6449783.1"/>
    </source>
</evidence>
<evidence type="ECO:0000256" key="4">
    <source>
        <dbReference type="ARBA" id="ARBA00023136"/>
    </source>
</evidence>
<dbReference type="Pfam" id="PF07690">
    <property type="entry name" value="MFS_1"/>
    <property type="match status" value="1"/>
</dbReference>
<comment type="subcellular location">
    <subcellularLocation>
        <location evidence="1">Cell membrane</location>
        <topology evidence="1">Multi-pass membrane protein</topology>
    </subcellularLocation>
</comment>
<evidence type="ECO:0000256" key="2">
    <source>
        <dbReference type="ARBA" id="ARBA00022692"/>
    </source>
</evidence>
<feature type="transmembrane region" description="Helical" evidence="5">
    <location>
        <begin position="204"/>
        <end position="222"/>
    </location>
</feature>
<feature type="transmembrane region" description="Helical" evidence="5">
    <location>
        <begin position="73"/>
        <end position="91"/>
    </location>
</feature>
<feature type="transmembrane region" description="Helical" evidence="5">
    <location>
        <begin position="242"/>
        <end position="259"/>
    </location>
</feature>
<feature type="transmembrane region" description="Helical" evidence="5">
    <location>
        <begin position="7"/>
        <end position="27"/>
    </location>
</feature>
<keyword evidence="3 5" id="KW-1133">Transmembrane helix</keyword>
<evidence type="ECO:0000256" key="3">
    <source>
        <dbReference type="ARBA" id="ARBA00022989"/>
    </source>
</evidence>
<feature type="transmembrane region" description="Helical" evidence="5">
    <location>
        <begin position="338"/>
        <end position="357"/>
    </location>
</feature>
<feature type="transmembrane region" description="Helical" evidence="5">
    <location>
        <begin position="97"/>
        <end position="122"/>
    </location>
</feature>
<feature type="transmembrane region" description="Helical" evidence="5">
    <location>
        <begin position="271"/>
        <end position="289"/>
    </location>
</feature>
<feature type="transmembrane region" description="Helical" evidence="5">
    <location>
        <begin position="295"/>
        <end position="317"/>
    </location>
</feature>
<feature type="domain" description="Major facilitator superfamily (MFS) profile" evidence="6">
    <location>
        <begin position="1"/>
        <end position="389"/>
    </location>
</feature>
<evidence type="ECO:0000259" key="6">
    <source>
        <dbReference type="PROSITE" id="PS50850"/>
    </source>
</evidence>
<protein>
    <submittedName>
        <fullName evidence="7">MFS transporter</fullName>
    </submittedName>
</protein>
<accession>A0ABR7LBB2</accession>
<dbReference type="EMBL" id="JABVED010000012">
    <property type="protein sequence ID" value="MBC6449783.1"/>
    <property type="molecule type" value="Genomic_DNA"/>
</dbReference>
<name>A0ABR7LBB2_9PSEU</name>
<dbReference type="SUPFAM" id="SSF103473">
    <property type="entry name" value="MFS general substrate transporter"/>
    <property type="match status" value="1"/>
</dbReference>
<comment type="caution">
    <text evidence="7">The sequence shown here is derived from an EMBL/GenBank/DDBJ whole genome shotgun (WGS) entry which is preliminary data.</text>
</comment>
<keyword evidence="8" id="KW-1185">Reference proteome</keyword>
<dbReference type="PROSITE" id="PS50850">
    <property type="entry name" value="MFS"/>
    <property type="match status" value="1"/>
</dbReference>
<dbReference type="InterPro" id="IPR036259">
    <property type="entry name" value="MFS_trans_sf"/>
</dbReference>
<dbReference type="PANTHER" id="PTHR23514">
    <property type="entry name" value="BYPASS OF STOP CODON PROTEIN 6"/>
    <property type="match status" value="1"/>
</dbReference>
<evidence type="ECO:0000256" key="1">
    <source>
        <dbReference type="ARBA" id="ARBA00004651"/>
    </source>
</evidence>
<feature type="transmembrane region" description="Helical" evidence="5">
    <location>
        <begin position="39"/>
        <end position="61"/>
    </location>
</feature>
<dbReference type="Gene3D" id="1.20.1250.20">
    <property type="entry name" value="MFS general substrate transporter like domains"/>
    <property type="match status" value="2"/>
</dbReference>